<dbReference type="InterPro" id="IPR026876">
    <property type="entry name" value="Fn3_assoc_repeat"/>
</dbReference>
<comment type="catalytic activity">
    <reaction evidence="1">
        <text>Hydrolysis of terminal non-reducing N-acetyl-D-hexosamine residues in N-acetyl-beta-D-hexosaminides.</text>
        <dbReference type="EC" id="3.2.1.52"/>
    </reaction>
</comment>
<organism evidence="9 10">
    <name type="scientific">Thermoflavifilum thermophilum</name>
    <dbReference type="NCBI Taxonomy" id="1393122"/>
    <lineage>
        <taxon>Bacteria</taxon>
        <taxon>Pseudomonadati</taxon>
        <taxon>Bacteroidota</taxon>
        <taxon>Chitinophagia</taxon>
        <taxon>Chitinophagales</taxon>
        <taxon>Chitinophagaceae</taxon>
        <taxon>Thermoflavifilum</taxon>
    </lineage>
</organism>
<evidence type="ECO:0000313" key="9">
    <source>
        <dbReference type="EMBL" id="SFV35177.1"/>
    </source>
</evidence>
<evidence type="ECO:0000256" key="5">
    <source>
        <dbReference type="ARBA" id="ARBA00023295"/>
    </source>
</evidence>
<dbReference type="EC" id="3.2.1.52" evidence="3"/>
<keyword evidence="10" id="KW-1185">Reference proteome</keyword>
<evidence type="ECO:0000313" key="10">
    <source>
        <dbReference type="Proteomes" id="UP000199537"/>
    </source>
</evidence>
<dbReference type="InterPro" id="IPR015882">
    <property type="entry name" value="HEX_bac_N"/>
</dbReference>
<evidence type="ECO:0000256" key="1">
    <source>
        <dbReference type="ARBA" id="ARBA00001231"/>
    </source>
</evidence>
<dbReference type="Pfam" id="PF13287">
    <property type="entry name" value="Fn3_assoc"/>
    <property type="match status" value="1"/>
</dbReference>
<comment type="similarity">
    <text evidence="2">Belongs to the glycosyl hydrolase 20 family.</text>
</comment>
<proteinExistence type="inferred from homology"/>
<dbReference type="AlphaFoldDB" id="A0A1I7NKJ3"/>
<reference evidence="10" key="1">
    <citation type="submission" date="2016-10" db="EMBL/GenBank/DDBJ databases">
        <authorList>
            <person name="Varghese N."/>
            <person name="Submissions S."/>
        </authorList>
    </citation>
    <scope>NUCLEOTIDE SEQUENCE [LARGE SCALE GENOMIC DNA]</scope>
    <source>
        <strain evidence="10">DSM 14807</strain>
    </source>
</reference>
<dbReference type="GO" id="GO:0004563">
    <property type="term" value="F:beta-N-acetylhexosaminidase activity"/>
    <property type="evidence" value="ECO:0007669"/>
    <property type="project" value="UniProtKB-EC"/>
</dbReference>
<dbReference type="CDD" id="cd06563">
    <property type="entry name" value="GH20_chitobiase-like"/>
    <property type="match status" value="1"/>
</dbReference>
<evidence type="ECO:0000259" key="7">
    <source>
        <dbReference type="Pfam" id="PF00728"/>
    </source>
</evidence>
<feature type="domain" description="Beta-hexosaminidase bacterial type N-terminal" evidence="8">
    <location>
        <begin position="36"/>
        <end position="170"/>
    </location>
</feature>
<keyword evidence="5" id="KW-0326">Glycosidase</keyword>
<feature type="active site" description="Proton donor" evidence="6">
    <location>
        <position position="354"/>
    </location>
</feature>
<evidence type="ECO:0000256" key="2">
    <source>
        <dbReference type="ARBA" id="ARBA00006285"/>
    </source>
</evidence>
<feature type="domain" description="Glycoside hydrolase family 20 catalytic" evidence="7">
    <location>
        <begin position="173"/>
        <end position="519"/>
    </location>
</feature>
<evidence type="ECO:0000256" key="4">
    <source>
        <dbReference type="ARBA" id="ARBA00022801"/>
    </source>
</evidence>
<dbReference type="RefSeq" id="WP_092461036.1">
    <property type="nucleotide sequence ID" value="NZ_FPCJ01000001.1"/>
</dbReference>
<dbReference type="Gene3D" id="3.20.20.80">
    <property type="entry name" value="Glycosidases"/>
    <property type="match status" value="1"/>
</dbReference>
<name>A0A1I7NKJ3_9BACT</name>
<dbReference type="InterPro" id="IPR017853">
    <property type="entry name" value="GH"/>
</dbReference>
<dbReference type="GO" id="GO:0005975">
    <property type="term" value="P:carbohydrate metabolic process"/>
    <property type="evidence" value="ECO:0007669"/>
    <property type="project" value="InterPro"/>
</dbReference>
<dbReference type="STRING" id="1393122.SAMN05660895_2173"/>
<dbReference type="InterPro" id="IPR029018">
    <property type="entry name" value="Hex-like_dom2"/>
</dbReference>
<dbReference type="Proteomes" id="UP000199537">
    <property type="component" value="Unassembled WGS sequence"/>
</dbReference>
<gene>
    <name evidence="9" type="ORF">SAMN05660895_2173</name>
</gene>
<dbReference type="OrthoDB" id="726159at2"/>
<keyword evidence="4" id="KW-0378">Hydrolase</keyword>
<dbReference type="EMBL" id="FPCJ01000001">
    <property type="protein sequence ID" value="SFV35177.1"/>
    <property type="molecule type" value="Genomic_DNA"/>
</dbReference>
<dbReference type="GO" id="GO:0016020">
    <property type="term" value="C:membrane"/>
    <property type="evidence" value="ECO:0007669"/>
    <property type="project" value="TreeGrafter"/>
</dbReference>
<dbReference type="GO" id="GO:0030203">
    <property type="term" value="P:glycosaminoglycan metabolic process"/>
    <property type="evidence" value="ECO:0007669"/>
    <property type="project" value="TreeGrafter"/>
</dbReference>
<dbReference type="Pfam" id="PF00728">
    <property type="entry name" value="Glyco_hydro_20"/>
    <property type="match status" value="1"/>
</dbReference>
<dbReference type="Pfam" id="PF02838">
    <property type="entry name" value="Glyco_hydro_20b"/>
    <property type="match status" value="1"/>
</dbReference>
<dbReference type="PRINTS" id="PR00738">
    <property type="entry name" value="GLHYDRLASE20"/>
</dbReference>
<dbReference type="Gene3D" id="3.30.379.10">
    <property type="entry name" value="Chitobiase/beta-hexosaminidase domain 2-like"/>
    <property type="match status" value="1"/>
</dbReference>
<dbReference type="PANTHER" id="PTHR22600">
    <property type="entry name" value="BETA-HEXOSAMINIDASE"/>
    <property type="match status" value="1"/>
</dbReference>
<dbReference type="InterPro" id="IPR025705">
    <property type="entry name" value="Beta_hexosaminidase_sua/sub"/>
</dbReference>
<dbReference type="SUPFAM" id="SSF55545">
    <property type="entry name" value="beta-N-acetylhexosaminidase-like domain"/>
    <property type="match status" value="1"/>
</dbReference>
<evidence type="ECO:0000256" key="3">
    <source>
        <dbReference type="ARBA" id="ARBA00012663"/>
    </source>
</evidence>
<dbReference type="InterPro" id="IPR015883">
    <property type="entry name" value="Glyco_hydro_20_cat"/>
</dbReference>
<evidence type="ECO:0000259" key="8">
    <source>
        <dbReference type="Pfam" id="PF02838"/>
    </source>
</evidence>
<evidence type="ECO:0000256" key="6">
    <source>
        <dbReference type="PIRSR" id="PIRSR625705-1"/>
    </source>
</evidence>
<sequence length="635" mass="72320">MPPIFHNQVARRILLFSWIFCFPFVTPSKGQSIDTPAIIPRPVSMHLQPGNFILNDQTRYWLSDDSLRPDWEIFQQDILQATGFRLSPTSRLSHRNLIAIHILPQPDNRLGPEGYRLSVSAQQVELSAKTRAGIFYGLQTLLQLLPPQIESHEPVKLPAWSIPCVQIVDYPRFHWRGLMLDVSRHFFTKQEVEAYIDEMARFKFNVFHWHLSDDNGWRIEIKGLPRLTNVGAWRVSRTGDFGTFDPPQPGEPANDGGYYTQDDIREVVAYAAQRHITILPEIDVPAHSLALIAAYPSLSCTGLPYAVNPGSPFYRILDNVLCTGKDSTYLILDTIFAQIARLFPGPYIHVGGDEAYKGFWAQDPRDQAEMQQNGLHTLEELQGYFERRVEQIIIKHGKKMIGWDEILEGGLAPEAAVMSWRGIQGGIAAAQLHHDVVMSPWGHCYLDLYQGDPLVEPKTYGMLRLDSVYFYEPVPPGIDSSYILGIQGNLWAEHVPNLRHAEYMTWPRALAIAEVGWTPAAEKNWPDFIHRVEAEFPRFDAQEVKYATSMYQPIIQPVRDSLTAELEVKLRTQIPGLTIYYSFDGTNPDNFYPAYAHTPLRFPKGATELRVVSYRGNKQMSPVIVITKDALQKRL</sequence>
<accession>A0A1I7NKJ3</accession>
<dbReference type="PANTHER" id="PTHR22600:SF57">
    <property type="entry name" value="BETA-N-ACETYLHEXOSAMINIDASE"/>
    <property type="match status" value="1"/>
</dbReference>
<dbReference type="SUPFAM" id="SSF51445">
    <property type="entry name" value="(Trans)glycosidases"/>
    <property type="match status" value="1"/>
</dbReference>
<protein>
    <recommendedName>
        <fullName evidence="3">beta-N-acetylhexosaminidase</fullName>
        <ecNumber evidence="3">3.2.1.52</ecNumber>
    </recommendedName>
</protein>